<gene>
    <name evidence="3" type="ORF">AY555_01720</name>
</gene>
<evidence type="ECO:0000256" key="1">
    <source>
        <dbReference type="SAM" id="MobiDB-lite"/>
    </source>
</evidence>
<keyword evidence="2" id="KW-1133">Transmembrane helix</keyword>
<organism evidence="3 4">
    <name type="scientific">Haematospirillum jordaniae</name>
    <dbReference type="NCBI Taxonomy" id="1549855"/>
    <lineage>
        <taxon>Bacteria</taxon>
        <taxon>Pseudomonadati</taxon>
        <taxon>Pseudomonadota</taxon>
        <taxon>Alphaproteobacteria</taxon>
        <taxon>Rhodospirillales</taxon>
        <taxon>Novispirillaceae</taxon>
        <taxon>Haematospirillum</taxon>
    </lineage>
</organism>
<evidence type="ECO:0000313" key="3">
    <source>
        <dbReference type="EMBL" id="AMW34099.1"/>
    </source>
</evidence>
<dbReference type="KEGG" id="hjo:AY555_01720"/>
<dbReference type="GeneID" id="53315873"/>
<evidence type="ECO:0000313" key="4">
    <source>
        <dbReference type="Proteomes" id="UP000076066"/>
    </source>
</evidence>
<reference evidence="3 4" key="1">
    <citation type="submission" date="2016-02" db="EMBL/GenBank/DDBJ databases">
        <title>Complete Genome of H5569, the type strain of the newly described species Haematospirillium jordaniae.</title>
        <authorList>
            <person name="Nicholson A.C."/>
            <person name="Humrighouse B.W."/>
            <person name="Loparov V."/>
            <person name="McQuiston J.R."/>
        </authorList>
    </citation>
    <scope>NUCLEOTIDE SEQUENCE [LARGE SCALE GENOMIC DNA]</scope>
    <source>
        <strain evidence="3 4">H5569</strain>
    </source>
</reference>
<sequence>MMALVIVFCLAGLLTSLWLGGAVLYIGSLVGWDSLMLLPPSDMAVLVAGTFGPVVALWLLVGFINMAASGHRQEHVLNTLAQQSRHTSDHVEAQVRTLLQMQADSRRRAAVEGMELALRDLNAHASLLAERLGMVSTAEAETLWGRTVSGDVWAFAQAFLVRAAAYPEFAGMLAERALGDPVSVQALHCFIRRCEALRHEVQQHDLHPLFGQVIEEGPLARLHTLFLDLADRIEILRDVRAGSADSSSSMVEDVVRQKASSSLGDDSLLLEQTDFGDENNPSVSEPEPAYGAGSRATVSPRASGLDRLHDALARMGGGGAYSPSTPGDGAAGVAERSVQGEKGIPSREGQHSASDAVV</sequence>
<keyword evidence="2" id="KW-0472">Membrane</keyword>
<proteinExistence type="predicted"/>
<feature type="region of interest" description="Disordered" evidence="1">
    <location>
        <begin position="272"/>
        <end position="301"/>
    </location>
</feature>
<dbReference type="EMBL" id="CP014525">
    <property type="protein sequence ID" value="AMW34099.1"/>
    <property type="molecule type" value="Genomic_DNA"/>
</dbReference>
<evidence type="ECO:0000256" key="2">
    <source>
        <dbReference type="SAM" id="Phobius"/>
    </source>
</evidence>
<name>A0A143DBY2_9PROT</name>
<dbReference type="OrthoDB" id="7359614at2"/>
<keyword evidence="2" id="KW-0812">Transmembrane</keyword>
<keyword evidence="4" id="KW-1185">Reference proteome</keyword>
<feature type="transmembrane region" description="Helical" evidence="2">
    <location>
        <begin position="43"/>
        <end position="64"/>
    </location>
</feature>
<accession>A0A143DBY2</accession>
<dbReference type="Proteomes" id="UP000076066">
    <property type="component" value="Chromosome"/>
</dbReference>
<protein>
    <submittedName>
        <fullName evidence="3">Uncharacterized protein</fullName>
    </submittedName>
</protein>
<dbReference type="AlphaFoldDB" id="A0A143DBY2"/>
<dbReference type="STRING" id="1549855.AY555_01720"/>
<feature type="region of interest" description="Disordered" evidence="1">
    <location>
        <begin position="313"/>
        <end position="358"/>
    </location>
</feature>
<dbReference type="RefSeq" id="WP_066132602.1">
    <property type="nucleotide sequence ID" value="NZ_CP014525.1"/>
</dbReference>